<dbReference type="GO" id="GO:0097367">
    <property type="term" value="F:carbohydrate derivative binding"/>
    <property type="evidence" value="ECO:0007669"/>
    <property type="project" value="InterPro"/>
</dbReference>
<proteinExistence type="predicted"/>
<gene>
    <name evidence="1" type="primary">pgi_1</name>
    <name evidence="1" type="ORF">Sya03_26140</name>
</gene>
<name>A0A8J3Y8C4_9ACTN</name>
<protein>
    <submittedName>
        <fullName evidence="1">Glucose-6-phosphate isomerase</fullName>
    </submittedName>
</protein>
<keyword evidence="2" id="KW-1185">Reference proteome</keyword>
<dbReference type="EMBL" id="BOOY01000018">
    <property type="protein sequence ID" value="GIJ03262.1"/>
    <property type="molecule type" value="Genomic_DNA"/>
</dbReference>
<evidence type="ECO:0000313" key="2">
    <source>
        <dbReference type="Proteomes" id="UP000652013"/>
    </source>
</evidence>
<sequence>MARPLLDHVEAAAGLAVFGAADPAAGSTRDALVRAGVPGLLAGADPTLWGPAAEAGARGALSFLDTRAARQLLPQLAELRAELADLDRVVVAAAPGAAEAAEAVAGTLGLRLTVLAGAGPSAVRRALRTGLRRTLLVVAGASPATDACLRVFLRALIDAGTSAAEAGRHAVVLAAPGSPLAEEALATGAYLLPAAAPTRFAGLSAHTLVPAALAGADVAELLDQAEALLPALRGDDGNPGLALGAALAGARDARLVPDGSGLAALGGWLAPLLDRCGAGSAALGAGATGPAFGYGGALLPGHVPAARTAAHGPLGAQFTAWAYAAALAAHVRGLDPFAEPAPALDLSPAAAPAFTEGAVRVHTGSGAGDLAGALRDLLTGDGPVTVGAVLDRDDHVAADALGPLLAAASARPVTLAWGAGATRRGALLQLTAPAPDDLPVPGRPYTLGGLEAALAAGDRRAAAAAGRDVLHLDLADPAAGLRQVLAAAETLQA</sequence>
<dbReference type="SUPFAM" id="SSF53697">
    <property type="entry name" value="SIS domain"/>
    <property type="match status" value="1"/>
</dbReference>
<keyword evidence="1" id="KW-0413">Isomerase</keyword>
<reference evidence="1" key="1">
    <citation type="submission" date="2021-01" db="EMBL/GenBank/DDBJ databases">
        <title>Whole genome shotgun sequence of Spirilliplanes yamanashiensis NBRC 15828.</title>
        <authorList>
            <person name="Komaki H."/>
            <person name="Tamura T."/>
        </authorList>
    </citation>
    <scope>NUCLEOTIDE SEQUENCE</scope>
    <source>
        <strain evidence="1">NBRC 15828</strain>
    </source>
</reference>
<organism evidence="1 2">
    <name type="scientific">Spirilliplanes yamanashiensis</name>
    <dbReference type="NCBI Taxonomy" id="42233"/>
    <lineage>
        <taxon>Bacteria</taxon>
        <taxon>Bacillati</taxon>
        <taxon>Actinomycetota</taxon>
        <taxon>Actinomycetes</taxon>
        <taxon>Micromonosporales</taxon>
        <taxon>Micromonosporaceae</taxon>
        <taxon>Spirilliplanes</taxon>
    </lineage>
</organism>
<dbReference type="Proteomes" id="UP000652013">
    <property type="component" value="Unassembled WGS sequence"/>
</dbReference>
<dbReference type="GO" id="GO:0016853">
    <property type="term" value="F:isomerase activity"/>
    <property type="evidence" value="ECO:0007669"/>
    <property type="project" value="UniProtKB-KW"/>
</dbReference>
<comment type="caution">
    <text evidence="1">The sequence shown here is derived from an EMBL/GenBank/DDBJ whole genome shotgun (WGS) entry which is preliminary data.</text>
</comment>
<evidence type="ECO:0000313" key="1">
    <source>
        <dbReference type="EMBL" id="GIJ03262.1"/>
    </source>
</evidence>
<dbReference type="InterPro" id="IPR046348">
    <property type="entry name" value="SIS_dom_sf"/>
</dbReference>
<dbReference type="Gene3D" id="3.40.50.10490">
    <property type="entry name" value="Glucose-6-phosphate isomerase like protein, domain 1"/>
    <property type="match status" value="1"/>
</dbReference>
<dbReference type="AlphaFoldDB" id="A0A8J3Y8C4"/>
<dbReference type="RefSeq" id="WP_203938526.1">
    <property type="nucleotide sequence ID" value="NZ_BAAAGJ010000005.1"/>
</dbReference>
<accession>A0A8J3Y8C4</accession>
<dbReference type="GO" id="GO:1901135">
    <property type="term" value="P:carbohydrate derivative metabolic process"/>
    <property type="evidence" value="ECO:0007669"/>
    <property type="project" value="InterPro"/>
</dbReference>